<name>A0A9Q8LG87_PASFU</name>
<organism evidence="1 2">
    <name type="scientific">Passalora fulva</name>
    <name type="common">Tomato leaf mold</name>
    <name type="synonym">Cladosporium fulvum</name>
    <dbReference type="NCBI Taxonomy" id="5499"/>
    <lineage>
        <taxon>Eukaryota</taxon>
        <taxon>Fungi</taxon>
        <taxon>Dikarya</taxon>
        <taxon>Ascomycota</taxon>
        <taxon>Pezizomycotina</taxon>
        <taxon>Dothideomycetes</taxon>
        <taxon>Dothideomycetidae</taxon>
        <taxon>Mycosphaerellales</taxon>
        <taxon>Mycosphaerellaceae</taxon>
        <taxon>Fulvia</taxon>
    </lineage>
</organism>
<accession>A0A9Q8LG87</accession>
<protein>
    <submittedName>
        <fullName evidence="1">Uncharacterized protein</fullName>
    </submittedName>
</protein>
<reference evidence="1" key="1">
    <citation type="submission" date="2021-12" db="EMBL/GenBank/DDBJ databases">
        <authorList>
            <person name="Zaccaron A."/>
            <person name="Stergiopoulos I."/>
        </authorList>
    </citation>
    <scope>NUCLEOTIDE SEQUENCE</scope>
    <source>
        <strain evidence="1">Race5_Kim</strain>
    </source>
</reference>
<gene>
    <name evidence="1" type="ORF">CLAFUR5_05347</name>
</gene>
<dbReference type="KEGG" id="ffu:CLAFUR5_05347"/>
<evidence type="ECO:0000313" key="1">
    <source>
        <dbReference type="EMBL" id="UJO16827.1"/>
    </source>
</evidence>
<dbReference type="RefSeq" id="XP_047761193.1">
    <property type="nucleotide sequence ID" value="XM_047904495.1"/>
</dbReference>
<dbReference type="EMBL" id="CP090166">
    <property type="protein sequence ID" value="UJO16827.1"/>
    <property type="molecule type" value="Genomic_DNA"/>
</dbReference>
<dbReference type="AlphaFoldDB" id="A0A9Q8LG87"/>
<dbReference type="GeneID" id="71985225"/>
<dbReference type="Proteomes" id="UP000756132">
    <property type="component" value="Chromosome 4"/>
</dbReference>
<sequence>MLLDEACSRLSLVGTAFLYQAAPHTGPTDYVWGDMDFVEEQQELKCRFMHDAATLKQCSSHYFDTFCGSATTAKKALKQLKPASPVVLALTTAAAGKHPAESVESQLRRVASLIPQNSKPLAEASAMDLLLALEEALASGEPGYYFDYIAFSHKCHNTTAILRLTKNKQPSAAKLPHIVLEQAAKAKPGNIRWTVLAKLGHSLDTLRKTGNFSNELENAAWSMSSGGLPEASKPYKRYPRNVPRVVAKDEGHYAVFSEVMQAVAKRAVQWAGDGMDTDAIVQEKARWVTEELERRGVAFRLEIGGEDDDEYRFVRVEE</sequence>
<reference evidence="1" key="2">
    <citation type="journal article" date="2022" name="Microb. Genom.">
        <title>A chromosome-scale genome assembly of the tomato pathogen Cladosporium fulvum reveals a compartmentalized genome architecture and the presence of a dispensable chromosome.</title>
        <authorList>
            <person name="Zaccaron A.Z."/>
            <person name="Chen L.H."/>
            <person name="Samaras A."/>
            <person name="Stergiopoulos I."/>
        </authorList>
    </citation>
    <scope>NUCLEOTIDE SEQUENCE</scope>
    <source>
        <strain evidence="1">Race5_Kim</strain>
    </source>
</reference>
<proteinExistence type="predicted"/>
<keyword evidence="2" id="KW-1185">Reference proteome</keyword>
<evidence type="ECO:0000313" key="2">
    <source>
        <dbReference type="Proteomes" id="UP000756132"/>
    </source>
</evidence>